<dbReference type="InterPro" id="IPR005490">
    <property type="entry name" value="LD_TPept_cat_dom"/>
</dbReference>
<dbReference type="Proteomes" id="UP000063308">
    <property type="component" value="Chromosome"/>
</dbReference>
<evidence type="ECO:0000313" key="3">
    <source>
        <dbReference type="EMBL" id="BAR57007.1"/>
    </source>
</evidence>
<feature type="domain" description="L,D-TPase catalytic" evidence="2">
    <location>
        <begin position="48"/>
        <end position="196"/>
    </location>
</feature>
<proteinExistence type="predicted"/>
<evidence type="ECO:0000313" key="4">
    <source>
        <dbReference type="Proteomes" id="UP000063308"/>
    </source>
</evidence>
<evidence type="ECO:0000256" key="1">
    <source>
        <dbReference type="SAM" id="MobiDB-lite"/>
    </source>
</evidence>
<sequence length="197" mass="21641">MNATSHGHMKNNAASATYTKNRGAGPLSAIRVKPAAGNPRRGWLTAGALTIPVALGRGGILANKREGDGGTPRGSFRPRRLWWRGDRHSRPQTFLPARIITGEDAWCEDPHDRHYNQGIRLGEGQGGDRLKRADHLYDFIIEIDHNTRPRIAGRGSAVFLHLARDNFGPTAGCVSMTKSAMLQLLRRLGPRTRIIIG</sequence>
<name>A0A0E4BPV2_9BRAD</name>
<dbReference type="EMBL" id="AP014685">
    <property type="protein sequence ID" value="BAR57007.1"/>
    <property type="molecule type" value="Genomic_DNA"/>
</dbReference>
<protein>
    <recommendedName>
        <fullName evidence="2">L,D-TPase catalytic domain-containing protein</fullName>
    </recommendedName>
</protein>
<gene>
    <name evidence="3" type="ORF">NK6_3833</name>
</gene>
<dbReference type="CDD" id="cd16913">
    <property type="entry name" value="YkuD_like"/>
    <property type="match status" value="1"/>
</dbReference>
<dbReference type="AlphaFoldDB" id="A0A0E4BPV2"/>
<accession>A0A0E4BPV2</accession>
<organism evidence="3 4">
    <name type="scientific">Bradyrhizobium diazoefficiens</name>
    <dbReference type="NCBI Taxonomy" id="1355477"/>
    <lineage>
        <taxon>Bacteria</taxon>
        <taxon>Pseudomonadati</taxon>
        <taxon>Pseudomonadota</taxon>
        <taxon>Alphaproteobacteria</taxon>
        <taxon>Hyphomicrobiales</taxon>
        <taxon>Nitrobacteraceae</taxon>
        <taxon>Bradyrhizobium</taxon>
    </lineage>
</organism>
<dbReference type="PANTHER" id="PTHR38589:SF1">
    <property type="entry name" value="BLR0621 PROTEIN"/>
    <property type="match status" value="1"/>
</dbReference>
<reference evidence="3 4" key="1">
    <citation type="submission" date="2014-11" db="EMBL/GenBank/DDBJ databases">
        <title>Symbiosis island explosion on the genome of extra-slow-growing strains of soybean bradyrhizobia with massive insertion sequences.</title>
        <authorList>
            <person name="Iida T."/>
            <person name="Minamisawa K."/>
        </authorList>
    </citation>
    <scope>NUCLEOTIDE SEQUENCE [LARGE SCALE GENOMIC DNA]</scope>
    <source>
        <strain evidence="3 4">NK6</strain>
    </source>
</reference>
<feature type="region of interest" description="Disordered" evidence="1">
    <location>
        <begin position="1"/>
        <end position="21"/>
    </location>
</feature>
<dbReference type="PANTHER" id="PTHR38589">
    <property type="entry name" value="BLR0621 PROTEIN"/>
    <property type="match status" value="1"/>
</dbReference>
<dbReference type="Pfam" id="PF03734">
    <property type="entry name" value="YkuD"/>
    <property type="match status" value="1"/>
</dbReference>
<dbReference type="GO" id="GO:0016740">
    <property type="term" value="F:transferase activity"/>
    <property type="evidence" value="ECO:0007669"/>
    <property type="project" value="InterPro"/>
</dbReference>
<evidence type="ECO:0000259" key="2">
    <source>
        <dbReference type="Pfam" id="PF03734"/>
    </source>
</evidence>